<sequence>MSDPASPSAATAPSAGDNSEFYNFTFKTLQEKEFPFEQLRGKVVLVVNTASKCGFTGQYKGLEELNKKYADKGLVVLGFPSNQFGNQEPGGAEEIGSFCQRNFSVTFPIMEKSDVNGNNENEVYKFLKSSKPGILGLKRIKWNFEKFLVDRHGNVVERWASTSGPESLEPTIEKYLAQE</sequence>
<keyword evidence="2" id="KW-1185">Reference proteome</keyword>
<evidence type="ECO:0000313" key="2">
    <source>
        <dbReference type="Proteomes" id="UP001150581"/>
    </source>
</evidence>
<keyword evidence="1" id="KW-0560">Oxidoreductase</keyword>
<organism evidence="1 2">
    <name type="scientific">Kickxella alabastrina</name>
    <dbReference type="NCBI Taxonomy" id="61397"/>
    <lineage>
        <taxon>Eukaryota</taxon>
        <taxon>Fungi</taxon>
        <taxon>Fungi incertae sedis</taxon>
        <taxon>Zoopagomycota</taxon>
        <taxon>Kickxellomycotina</taxon>
        <taxon>Kickxellomycetes</taxon>
        <taxon>Kickxellales</taxon>
        <taxon>Kickxellaceae</taxon>
        <taxon>Kickxella</taxon>
    </lineage>
</organism>
<reference evidence="1" key="1">
    <citation type="submission" date="2022-07" db="EMBL/GenBank/DDBJ databases">
        <title>Phylogenomic reconstructions and comparative analyses of Kickxellomycotina fungi.</title>
        <authorList>
            <person name="Reynolds N.K."/>
            <person name="Stajich J.E."/>
            <person name="Barry K."/>
            <person name="Grigoriev I.V."/>
            <person name="Crous P."/>
            <person name="Smith M.E."/>
        </authorList>
    </citation>
    <scope>NUCLEOTIDE SEQUENCE</scope>
    <source>
        <strain evidence="1">Benny 63K</strain>
    </source>
</reference>
<gene>
    <name evidence="1" type="primary">GPX2_1</name>
    <name evidence="1" type="ORF">LPJ66_005826</name>
</gene>
<dbReference type="EMBL" id="JANBPG010000852">
    <property type="protein sequence ID" value="KAJ1893325.1"/>
    <property type="molecule type" value="Genomic_DNA"/>
</dbReference>
<evidence type="ECO:0000313" key="1">
    <source>
        <dbReference type="EMBL" id="KAJ1893325.1"/>
    </source>
</evidence>
<proteinExistence type="predicted"/>
<dbReference type="Proteomes" id="UP001150581">
    <property type="component" value="Unassembled WGS sequence"/>
</dbReference>
<dbReference type="EC" id="1.11.1.9" evidence="1"/>
<keyword evidence="1" id="KW-0575">Peroxidase</keyword>
<name>A0ACC1ID99_9FUNG</name>
<comment type="caution">
    <text evidence="1">The sequence shown here is derived from an EMBL/GenBank/DDBJ whole genome shotgun (WGS) entry which is preliminary data.</text>
</comment>
<accession>A0ACC1ID99</accession>
<protein>
    <submittedName>
        <fullName evidence="1">Glutathione peroxidase 2</fullName>
        <ecNumber evidence="1">1.11.1.9</ecNumber>
    </submittedName>
</protein>